<dbReference type="Proteomes" id="UP001211907">
    <property type="component" value="Unassembled WGS sequence"/>
</dbReference>
<comment type="caution">
    <text evidence="2">The sequence shown here is derived from an EMBL/GenBank/DDBJ whole genome shotgun (WGS) entry which is preliminary data.</text>
</comment>
<dbReference type="AlphaFoldDB" id="A0AAD5T5A0"/>
<evidence type="ECO:0000313" key="2">
    <source>
        <dbReference type="EMBL" id="KAJ3120631.1"/>
    </source>
</evidence>
<evidence type="ECO:0000313" key="3">
    <source>
        <dbReference type="Proteomes" id="UP001211907"/>
    </source>
</evidence>
<organism evidence="2 3">
    <name type="scientific">Physocladia obscura</name>
    <dbReference type="NCBI Taxonomy" id="109957"/>
    <lineage>
        <taxon>Eukaryota</taxon>
        <taxon>Fungi</taxon>
        <taxon>Fungi incertae sedis</taxon>
        <taxon>Chytridiomycota</taxon>
        <taxon>Chytridiomycota incertae sedis</taxon>
        <taxon>Chytridiomycetes</taxon>
        <taxon>Chytridiales</taxon>
        <taxon>Chytriomycetaceae</taxon>
        <taxon>Physocladia</taxon>
    </lineage>
</organism>
<protein>
    <submittedName>
        <fullName evidence="2">Uncharacterized protein</fullName>
    </submittedName>
</protein>
<feature type="coiled-coil region" evidence="1">
    <location>
        <begin position="155"/>
        <end position="189"/>
    </location>
</feature>
<sequence length="401" mass="46105">YASRARGIQNKSRITIDSSTSSAEIIPLLQEISTLKSQLAQLTLSHQSNVAEIHSAFHTEISAAHTDISGRNETIRILQENIESLVAEVATYRHDAEDKHRLIEVLSSELKELQNMDMKHDDITVLKTQIYDLNTAIDLEFEVEKRKSIVEDNSVQILTKNVSALTNELNEFKAKFKNLQVENESLKTEKMRILCHEGSKQTDLQLQTFIPEKMVPDVNVELVILRSENEQLKASIESMQKKLQQRQKMMSSMDLSLRSRLQDIRRLKSELANTASENTALKVPNHQRQIQQEKSINGTVETQINGKQKSGEKFKACFDEMKLRLKGFEEQKKTWSSGGEREKEDNDDNILTMRYQYLLKTVRTVKSLSFASRNLHIPTERLQFDENNLETLFSKILSQTK</sequence>
<name>A0AAD5T5A0_9FUNG</name>
<dbReference type="EMBL" id="JADGJH010000949">
    <property type="protein sequence ID" value="KAJ3120631.1"/>
    <property type="molecule type" value="Genomic_DNA"/>
</dbReference>
<evidence type="ECO:0000256" key="1">
    <source>
        <dbReference type="SAM" id="Coils"/>
    </source>
</evidence>
<reference evidence="2" key="1">
    <citation type="submission" date="2020-05" db="EMBL/GenBank/DDBJ databases">
        <title>Phylogenomic resolution of chytrid fungi.</title>
        <authorList>
            <person name="Stajich J.E."/>
            <person name="Amses K."/>
            <person name="Simmons R."/>
            <person name="Seto K."/>
            <person name="Myers J."/>
            <person name="Bonds A."/>
            <person name="Quandt C.A."/>
            <person name="Barry K."/>
            <person name="Liu P."/>
            <person name="Grigoriev I."/>
            <person name="Longcore J.E."/>
            <person name="James T.Y."/>
        </authorList>
    </citation>
    <scope>NUCLEOTIDE SEQUENCE</scope>
    <source>
        <strain evidence="2">JEL0513</strain>
    </source>
</reference>
<feature type="coiled-coil region" evidence="1">
    <location>
        <begin position="222"/>
        <end position="249"/>
    </location>
</feature>
<keyword evidence="3" id="KW-1185">Reference proteome</keyword>
<feature type="coiled-coil region" evidence="1">
    <location>
        <begin position="75"/>
        <end position="116"/>
    </location>
</feature>
<accession>A0AAD5T5A0</accession>
<gene>
    <name evidence="2" type="ORF">HK100_012711</name>
</gene>
<feature type="non-terminal residue" evidence="2">
    <location>
        <position position="1"/>
    </location>
</feature>
<proteinExistence type="predicted"/>
<keyword evidence="1" id="KW-0175">Coiled coil</keyword>